<dbReference type="InterPro" id="IPR003661">
    <property type="entry name" value="HisK_dim/P_dom"/>
</dbReference>
<dbReference type="SMART" id="SM00388">
    <property type="entry name" value="HisKA"/>
    <property type="match status" value="1"/>
</dbReference>
<dbReference type="InterPro" id="IPR050736">
    <property type="entry name" value="Sensor_HK_Regulatory"/>
</dbReference>
<dbReference type="CDD" id="cd00082">
    <property type="entry name" value="HisKA"/>
    <property type="match status" value="1"/>
</dbReference>
<evidence type="ECO:0000256" key="6">
    <source>
        <dbReference type="ARBA" id="ARBA00023012"/>
    </source>
</evidence>
<dbReference type="Pfam" id="PF11845">
    <property type="entry name" value="Tll0287-like"/>
    <property type="match status" value="1"/>
</dbReference>
<dbReference type="PROSITE" id="PS50109">
    <property type="entry name" value="HIS_KIN"/>
    <property type="match status" value="1"/>
</dbReference>
<comment type="caution">
    <text evidence="9">The sequence shown here is derived from an EMBL/GenBank/DDBJ whole genome shotgun (WGS) entry which is preliminary data.</text>
</comment>
<feature type="transmembrane region" description="Helical" evidence="7">
    <location>
        <begin position="205"/>
        <end position="225"/>
    </location>
</feature>
<dbReference type="PANTHER" id="PTHR43711:SF1">
    <property type="entry name" value="HISTIDINE KINASE 1"/>
    <property type="match status" value="1"/>
</dbReference>
<evidence type="ECO:0000313" key="9">
    <source>
        <dbReference type="EMBL" id="PKQ63126.1"/>
    </source>
</evidence>
<dbReference type="EMBL" id="MVDD01000006">
    <property type="protein sequence ID" value="PKQ63126.1"/>
    <property type="molecule type" value="Genomic_DNA"/>
</dbReference>
<dbReference type="RefSeq" id="WP_101261333.1">
    <property type="nucleotide sequence ID" value="NZ_MVDD01000006.1"/>
</dbReference>
<dbReference type="InterPro" id="IPR036097">
    <property type="entry name" value="HisK_dim/P_sf"/>
</dbReference>
<dbReference type="InterPro" id="IPR021796">
    <property type="entry name" value="Tll0287-like_dom"/>
</dbReference>
<keyword evidence="6" id="KW-0902">Two-component regulatory system</keyword>
<dbReference type="CDD" id="cd00075">
    <property type="entry name" value="HATPase"/>
    <property type="match status" value="1"/>
</dbReference>
<dbReference type="SUPFAM" id="SSF47384">
    <property type="entry name" value="Homodimeric domain of signal transducing histidine kinase"/>
    <property type="match status" value="1"/>
</dbReference>
<keyword evidence="7" id="KW-0472">Membrane</keyword>
<keyword evidence="4" id="KW-0808">Transferase</keyword>
<dbReference type="AlphaFoldDB" id="A0A2N3HYG9"/>
<keyword evidence="10" id="KW-1185">Reference proteome</keyword>
<keyword evidence="7" id="KW-0812">Transmembrane</keyword>
<dbReference type="Proteomes" id="UP000233535">
    <property type="component" value="Unassembled WGS sequence"/>
</dbReference>
<evidence type="ECO:0000256" key="3">
    <source>
        <dbReference type="ARBA" id="ARBA00022553"/>
    </source>
</evidence>
<feature type="domain" description="Histidine kinase" evidence="8">
    <location>
        <begin position="256"/>
        <end position="474"/>
    </location>
</feature>
<comment type="catalytic activity">
    <reaction evidence="1">
        <text>ATP + protein L-histidine = ADP + protein N-phospho-L-histidine.</text>
        <dbReference type="EC" id="2.7.13.3"/>
    </reaction>
</comment>
<evidence type="ECO:0000313" key="10">
    <source>
        <dbReference type="Proteomes" id="UP000233535"/>
    </source>
</evidence>
<proteinExistence type="predicted"/>
<dbReference type="OrthoDB" id="9796330at2"/>
<dbReference type="Gene3D" id="3.30.565.10">
    <property type="entry name" value="Histidine kinase-like ATPase, C-terminal domain"/>
    <property type="match status" value="1"/>
</dbReference>
<keyword evidence="7" id="KW-1133">Transmembrane helix</keyword>
<dbReference type="GO" id="GO:0000155">
    <property type="term" value="F:phosphorelay sensor kinase activity"/>
    <property type="evidence" value="ECO:0007669"/>
    <property type="project" value="InterPro"/>
</dbReference>
<dbReference type="PRINTS" id="PR00344">
    <property type="entry name" value="BCTRLSENSOR"/>
</dbReference>
<name>A0A2N3HYG9_9BACT</name>
<dbReference type="SUPFAM" id="SSF55874">
    <property type="entry name" value="ATPase domain of HSP90 chaperone/DNA topoisomerase II/histidine kinase"/>
    <property type="match status" value="1"/>
</dbReference>
<evidence type="ECO:0000259" key="8">
    <source>
        <dbReference type="PROSITE" id="PS50109"/>
    </source>
</evidence>
<dbReference type="InterPro" id="IPR003594">
    <property type="entry name" value="HATPase_dom"/>
</dbReference>
<sequence length="476" mass="54464">MKRKHLISLLLVWSFLIGASFSWNYYLVDSNNEMVVLNKSRSFFDQILITRSWNSEHNGIYVPITDKTQPNPHLKDSLKNITSTNGIRLTKINPSYMTRQIAELNKNNYNLQFHITSLKPIRPENKASEIEQEALREFEYGLKETLQLYKNGSSSKYMYMAPLSTQKSCLECHKHQGYKEGDIRGGISISFPADLYTNGVNKQKLSLGIIHFLILLLGYTGIIFYHRTSRKYFSIINSKNTELNRIIYTKDKFFSIIAHDLRSPLSTILGYLDLLKTDYNNFTKEEQIDFINEMDMSANNSFKLLNNLLLWAKSQQNRITVNIQKYNLLQITTEAIEAYLAGATLKKINVDLKISIDIFVYSDSFTLQCVISNLFNNAIKFTPENGTIGIKAKLINNFAEIQIIDSGIGIPESRIEKLFKIDESISTKGTNNEKGTGLGLLLCKEFIEKNHGELRVESEINKGTKAIFRIPTTPLL</sequence>
<accession>A0A2N3HYG9</accession>
<evidence type="ECO:0000256" key="2">
    <source>
        <dbReference type="ARBA" id="ARBA00012438"/>
    </source>
</evidence>
<dbReference type="InterPro" id="IPR005467">
    <property type="entry name" value="His_kinase_dom"/>
</dbReference>
<evidence type="ECO:0000256" key="7">
    <source>
        <dbReference type="SAM" id="Phobius"/>
    </source>
</evidence>
<protein>
    <recommendedName>
        <fullName evidence="2">histidine kinase</fullName>
        <ecNumber evidence="2">2.7.13.3</ecNumber>
    </recommendedName>
</protein>
<dbReference type="Pfam" id="PF00512">
    <property type="entry name" value="HisKA"/>
    <property type="match status" value="1"/>
</dbReference>
<evidence type="ECO:0000256" key="5">
    <source>
        <dbReference type="ARBA" id="ARBA00022777"/>
    </source>
</evidence>
<keyword evidence="3" id="KW-0597">Phosphoprotein</keyword>
<dbReference type="PANTHER" id="PTHR43711">
    <property type="entry name" value="TWO-COMPONENT HISTIDINE KINASE"/>
    <property type="match status" value="1"/>
</dbReference>
<dbReference type="Gene3D" id="1.10.287.130">
    <property type="match status" value="1"/>
</dbReference>
<evidence type="ECO:0000256" key="1">
    <source>
        <dbReference type="ARBA" id="ARBA00000085"/>
    </source>
</evidence>
<organism evidence="9 10">
    <name type="scientific">Labilibaculum filiforme</name>
    <dbReference type="NCBI Taxonomy" id="1940526"/>
    <lineage>
        <taxon>Bacteria</taxon>
        <taxon>Pseudomonadati</taxon>
        <taxon>Bacteroidota</taxon>
        <taxon>Bacteroidia</taxon>
        <taxon>Marinilabiliales</taxon>
        <taxon>Marinifilaceae</taxon>
        <taxon>Labilibaculum</taxon>
    </lineage>
</organism>
<keyword evidence="5" id="KW-0418">Kinase</keyword>
<dbReference type="SMART" id="SM00387">
    <property type="entry name" value="HATPase_c"/>
    <property type="match status" value="1"/>
</dbReference>
<dbReference type="EC" id="2.7.13.3" evidence="2"/>
<reference evidence="9 10" key="1">
    <citation type="journal article" date="2017" name="Front. Microbiol.">
        <title>Labilibaculum manganireducens gen. nov., sp. nov. and Labilibaculum filiforme sp. nov., Novel Bacteroidetes Isolated from Subsurface Sediments of the Baltic Sea.</title>
        <authorList>
            <person name="Vandieken V."/>
            <person name="Marshall I.P."/>
            <person name="Niemann H."/>
            <person name="Engelen B."/>
            <person name="Cypionka H."/>
        </authorList>
    </citation>
    <scope>NUCLEOTIDE SEQUENCE [LARGE SCALE GENOMIC DNA]</scope>
    <source>
        <strain evidence="9 10">59.16B</strain>
    </source>
</reference>
<dbReference type="InterPro" id="IPR004358">
    <property type="entry name" value="Sig_transdc_His_kin-like_C"/>
</dbReference>
<dbReference type="Pfam" id="PF02518">
    <property type="entry name" value="HATPase_c"/>
    <property type="match status" value="1"/>
</dbReference>
<dbReference type="InterPro" id="IPR036890">
    <property type="entry name" value="HATPase_C_sf"/>
</dbReference>
<evidence type="ECO:0000256" key="4">
    <source>
        <dbReference type="ARBA" id="ARBA00022679"/>
    </source>
</evidence>
<gene>
    <name evidence="9" type="ORF">BZG02_10210</name>
</gene>